<dbReference type="Proteomes" id="UP000799437">
    <property type="component" value="Unassembled WGS sequence"/>
</dbReference>
<dbReference type="GeneID" id="54482772"/>
<dbReference type="AlphaFoldDB" id="A0A6A6WH04"/>
<name>A0A6A6WH04_9PEZI</name>
<accession>A0A6A6WH04</accession>
<dbReference type="RefSeq" id="XP_033602882.1">
    <property type="nucleotide sequence ID" value="XM_033741718.1"/>
</dbReference>
<dbReference type="EMBL" id="ML996568">
    <property type="protein sequence ID" value="KAF2760431.1"/>
    <property type="molecule type" value="Genomic_DNA"/>
</dbReference>
<gene>
    <name evidence="1" type="ORF">EJ05DRAFT_436001</name>
</gene>
<sequence length="219" mass="25216">MGILKRAATLASLSIPTSYAAWTLYTRNTSFVPFTSYPESTSLKRLNPRSNPPACIDHAVRRVPLSKLKTQNQEELTKRFCQGIWGGLGFAYQRRFLEKKYRALEGREGHLWEKSELKASAYDEGTAIADHFEVVERAFDKVVVRCGDSPLKRDPRPSDGIFEMQVTIEDHDAVFHLKSVFFNSTPDGTVKAQLPWWFDWGHKQYTKLWMETSVRKLLK</sequence>
<evidence type="ECO:0000313" key="1">
    <source>
        <dbReference type="EMBL" id="KAF2760431.1"/>
    </source>
</evidence>
<evidence type="ECO:0000313" key="2">
    <source>
        <dbReference type="Proteomes" id="UP000799437"/>
    </source>
</evidence>
<protein>
    <submittedName>
        <fullName evidence="1">Uncharacterized protein</fullName>
    </submittedName>
</protein>
<keyword evidence="2" id="KW-1185">Reference proteome</keyword>
<dbReference type="OrthoDB" id="4436466at2759"/>
<reference evidence="1" key="1">
    <citation type="journal article" date="2020" name="Stud. Mycol.">
        <title>101 Dothideomycetes genomes: a test case for predicting lifestyles and emergence of pathogens.</title>
        <authorList>
            <person name="Haridas S."/>
            <person name="Albert R."/>
            <person name="Binder M."/>
            <person name="Bloem J."/>
            <person name="Labutti K."/>
            <person name="Salamov A."/>
            <person name="Andreopoulos B."/>
            <person name="Baker S."/>
            <person name="Barry K."/>
            <person name="Bills G."/>
            <person name="Bluhm B."/>
            <person name="Cannon C."/>
            <person name="Castanera R."/>
            <person name="Culley D."/>
            <person name="Daum C."/>
            <person name="Ezra D."/>
            <person name="Gonzalez J."/>
            <person name="Henrissat B."/>
            <person name="Kuo A."/>
            <person name="Liang C."/>
            <person name="Lipzen A."/>
            <person name="Lutzoni F."/>
            <person name="Magnuson J."/>
            <person name="Mondo S."/>
            <person name="Nolan M."/>
            <person name="Ohm R."/>
            <person name="Pangilinan J."/>
            <person name="Park H.-J."/>
            <person name="Ramirez L."/>
            <person name="Alfaro M."/>
            <person name="Sun H."/>
            <person name="Tritt A."/>
            <person name="Yoshinaga Y."/>
            <person name="Zwiers L.-H."/>
            <person name="Turgeon B."/>
            <person name="Goodwin S."/>
            <person name="Spatafora J."/>
            <person name="Crous P."/>
            <person name="Grigoriev I."/>
        </authorList>
    </citation>
    <scope>NUCLEOTIDE SEQUENCE</scope>
    <source>
        <strain evidence="1">CBS 121739</strain>
    </source>
</reference>
<proteinExistence type="predicted"/>
<organism evidence="1 2">
    <name type="scientific">Pseudovirgaria hyperparasitica</name>
    <dbReference type="NCBI Taxonomy" id="470096"/>
    <lineage>
        <taxon>Eukaryota</taxon>
        <taxon>Fungi</taxon>
        <taxon>Dikarya</taxon>
        <taxon>Ascomycota</taxon>
        <taxon>Pezizomycotina</taxon>
        <taxon>Dothideomycetes</taxon>
        <taxon>Dothideomycetes incertae sedis</taxon>
        <taxon>Acrospermales</taxon>
        <taxon>Acrospermaceae</taxon>
        <taxon>Pseudovirgaria</taxon>
    </lineage>
</organism>